<keyword evidence="2" id="KW-1185">Reference proteome</keyword>
<comment type="caution">
    <text evidence="1">The sequence shown here is derived from an EMBL/GenBank/DDBJ whole genome shotgun (WGS) entry which is preliminary data.</text>
</comment>
<proteinExistence type="predicted"/>
<gene>
    <name evidence="1" type="ORF">JHE00_25995</name>
</gene>
<evidence type="ECO:0000313" key="1">
    <source>
        <dbReference type="EMBL" id="MBK1787795.1"/>
    </source>
</evidence>
<organism evidence="1 2">
    <name type="scientific">Prauserella cavernicola</name>
    <dbReference type="NCBI Taxonomy" id="2800127"/>
    <lineage>
        <taxon>Bacteria</taxon>
        <taxon>Bacillati</taxon>
        <taxon>Actinomycetota</taxon>
        <taxon>Actinomycetes</taxon>
        <taxon>Pseudonocardiales</taxon>
        <taxon>Pseudonocardiaceae</taxon>
        <taxon>Prauserella</taxon>
    </lineage>
</organism>
<dbReference type="EMBL" id="JAENJH010000008">
    <property type="protein sequence ID" value="MBK1787795.1"/>
    <property type="molecule type" value="Genomic_DNA"/>
</dbReference>
<evidence type="ECO:0000313" key="2">
    <source>
        <dbReference type="Proteomes" id="UP000635245"/>
    </source>
</evidence>
<dbReference type="Proteomes" id="UP000635245">
    <property type="component" value="Unassembled WGS sequence"/>
</dbReference>
<dbReference type="RefSeq" id="WP_200322848.1">
    <property type="nucleotide sequence ID" value="NZ_JAENJH010000008.1"/>
</dbReference>
<accession>A0A934V805</accession>
<dbReference type="AlphaFoldDB" id="A0A934V805"/>
<protein>
    <submittedName>
        <fullName evidence="1">Uncharacterized protein</fullName>
    </submittedName>
</protein>
<reference evidence="1" key="1">
    <citation type="submission" date="2020-12" db="EMBL/GenBank/DDBJ databases">
        <title>Prauserella sp. ASG 168, a novel actinomycete isolated from cave rock.</title>
        <authorList>
            <person name="Suriyachadkun C."/>
        </authorList>
    </citation>
    <scope>NUCLEOTIDE SEQUENCE</scope>
    <source>
        <strain evidence="1">ASG 168</strain>
    </source>
</reference>
<sequence length="594" mass="63376">MRALRRLTSRGRPPYEVAADVSPARLAAALVRNLADSVAGQVVYAVPGERAPAVVESWPPGITGIAGAVAEARVRGGGSVYVIAPDRWDDEAQDRHRDTAAWLGMAVRLVRLDADHEAAELRARRLVGELNIARTRLAVVRDLERQRLAGAVTTTTLRDLGEVRRWLRVAADDGTGLSEAQDTLDELIDSFRVVVRGVFPAMLPDSGPRAALEELAATLPRPVVFTGELGLRAGWQLESGFYHAVAAALNLVAGAESAQPVTVTFARDDALRARLSAPGDVELGTLRQDMERIAVLGGEMRCSLVDGVAHVTVRLPERIEPPMSTHADPAELERSTTYRQVRELVRQGQEATDGTAERAAWDAVAERLTMAPRLAVVGCTERIDGFDDPADVRGVAVLAIDAQPDRALAEEFLADDGPRGGVDAVLCVATPAPEFRRALRDARHRVVLADAGTSTVQAVAAALAARGPVIAAKRAVVSMAELVRRLPSGHRLRWAVERVRVDTHEFAELELLDAIARGELLRGVAGAAARVLGAEGIDPRSRLDLPVDAPDSAVGAAAAAAVGRWRAHAEHPAVGGRDRAACELLVRTLEGLLS</sequence>
<name>A0A934V805_9PSEU</name>